<dbReference type="Proteomes" id="UP000598426">
    <property type="component" value="Unassembled WGS sequence"/>
</dbReference>
<dbReference type="InterPro" id="IPR032710">
    <property type="entry name" value="NTF2-like_dom_sf"/>
</dbReference>
<name>A0ABR8NNS9_9MICO</name>
<comment type="caution">
    <text evidence="2">The sequence shown here is derived from an EMBL/GenBank/DDBJ whole genome shotgun (WGS) entry which is preliminary data.</text>
</comment>
<evidence type="ECO:0000313" key="3">
    <source>
        <dbReference type="Proteomes" id="UP000598426"/>
    </source>
</evidence>
<keyword evidence="3" id="KW-1185">Reference proteome</keyword>
<dbReference type="Gene3D" id="3.10.450.50">
    <property type="match status" value="1"/>
</dbReference>
<feature type="domain" description="SnoaL-like" evidence="1">
    <location>
        <begin position="8"/>
        <end position="110"/>
    </location>
</feature>
<organism evidence="2 3">
    <name type="scientific">Microbacterium helvum</name>
    <dbReference type="NCBI Taxonomy" id="2773713"/>
    <lineage>
        <taxon>Bacteria</taxon>
        <taxon>Bacillati</taxon>
        <taxon>Actinomycetota</taxon>
        <taxon>Actinomycetes</taxon>
        <taxon>Micrococcales</taxon>
        <taxon>Microbacteriaceae</taxon>
        <taxon>Microbacterium</taxon>
    </lineage>
</organism>
<protein>
    <submittedName>
        <fullName evidence="2">Nuclear transport factor 2 family protein</fullName>
    </submittedName>
</protein>
<dbReference type="RefSeq" id="WP_191171078.1">
    <property type="nucleotide sequence ID" value="NZ_JACXZS010000004.1"/>
</dbReference>
<proteinExistence type="predicted"/>
<dbReference type="EMBL" id="JACXZS010000004">
    <property type="protein sequence ID" value="MBD3941437.1"/>
    <property type="molecule type" value="Genomic_DNA"/>
</dbReference>
<dbReference type="PANTHER" id="PTHR41252:SF1">
    <property type="entry name" value="BLR2505 PROTEIN"/>
    <property type="match status" value="1"/>
</dbReference>
<dbReference type="Pfam" id="PF12680">
    <property type="entry name" value="SnoaL_2"/>
    <property type="match status" value="1"/>
</dbReference>
<evidence type="ECO:0000313" key="2">
    <source>
        <dbReference type="EMBL" id="MBD3941437.1"/>
    </source>
</evidence>
<reference evidence="2 3" key="1">
    <citation type="submission" date="2020-09" db="EMBL/GenBank/DDBJ databases">
        <title>Isolation and identification of active actinomycetes.</title>
        <authorList>
            <person name="Li X."/>
        </authorList>
    </citation>
    <scope>NUCLEOTIDE SEQUENCE [LARGE SCALE GENOMIC DNA]</scope>
    <source>
        <strain evidence="2 3">NEAU-LLC</strain>
    </source>
</reference>
<accession>A0ABR8NNS9</accession>
<dbReference type="SUPFAM" id="SSF54427">
    <property type="entry name" value="NTF2-like"/>
    <property type="match status" value="1"/>
</dbReference>
<dbReference type="InterPro" id="IPR037401">
    <property type="entry name" value="SnoaL-like"/>
</dbReference>
<sequence>MASNIEIVQQLYGAFMQGDIDGVRDRLSADVEWREPAYQGDGGAYTGPDDVIAHLFEGEPVVEDYRLEIVDMLASDHRVAIVAATSGTRDGRPLTNEYIQLVTIADGRVSAVRNYCWDPQALREFFAPAPDPANV</sequence>
<evidence type="ECO:0000259" key="1">
    <source>
        <dbReference type="Pfam" id="PF12680"/>
    </source>
</evidence>
<gene>
    <name evidence="2" type="ORF">IF188_06965</name>
</gene>
<dbReference type="PANTHER" id="PTHR41252">
    <property type="entry name" value="BLR2505 PROTEIN"/>
    <property type="match status" value="1"/>
</dbReference>